<dbReference type="PANTHER" id="PTHR34136:SF1">
    <property type="entry name" value="UDP-N-ACETYL-D-MANNOSAMINURONIC ACID TRANSFERASE"/>
    <property type="match status" value="1"/>
</dbReference>
<accession>A0A8D3Y0P2</accession>
<gene>
    <name evidence="3" type="ORF">CL52_07470</name>
    <name evidence="4" type="ORF">SAMN05660875_10473</name>
</gene>
<keyword evidence="2 3" id="KW-0808">Transferase</keyword>
<evidence type="ECO:0000313" key="5">
    <source>
        <dbReference type="Proteomes" id="UP000031271"/>
    </source>
</evidence>
<dbReference type="AlphaFoldDB" id="A0A8D3Y0P2"/>
<dbReference type="PANTHER" id="PTHR34136">
    <property type="match status" value="1"/>
</dbReference>
<reference evidence="3 5" key="3">
    <citation type="journal article" name="Genome Announc.">
        <title>Complete Genome Sequence of Pseudomonas balearica DSM 6083T.</title>
        <authorList>
            <person name="Bennasar-Figueras A."/>
            <person name="Salva-Serra F."/>
            <person name="Jaen-Luchoro D."/>
            <person name="Segui C."/>
            <person name="Aliaga F."/>
            <person name="Busquets A."/>
            <person name="Gomila M."/>
            <person name="Moore E.R."/>
            <person name="Lalucat J."/>
        </authorList>
    </citation>
    <scope>NUCLEOTIDE SEQUENCE [LARGE SCALE GENOMIC DNA]</scope>
    <source>
        <strain evidence="5">DSM 6083</strain>
        <strain evidence="3">DSM6083</strain>
    </source>
</reference>
<keyword evidence="6" id="KW-1185">Reference proteome</keyword>
<reference evidence="4 6" key="2">
    <citation type="submission" date="2016-10" db="EMBL/GenBank/DDBJ databases">
        <authorList>
            <person name="Varghese N."/>
            <person name="Submissions S."/>
        </authorList>
    </citation>
    <scope>NUCLEOTIDE SEQUENCE [LARGE SCALE GENOMIC DNA]</scope>
    <source>
        <strain evidence="4 6">DSM 6083</strain>
    </source>
</reference>
<sequence length="255" mass="28817">MSSKTNHAFGVDFYTGSKAALLATIREGVKQPYSFVVTPNVDHLAQLQNNPSLRNAYAKARLRLCDSRILIPLLHRLGVPVEEVIPGSDLTIDLLRWADRDSLSVVLIGATEAECARLRALYPRITLHHHNPPMGFINDPQEVERCLRFVREHPSELVFYAVGAPRQEILASSIESHERTGMGFCIGASISFATGTVKRAPRWMQNCRLEWLHRMLSEPRRLVGRYLHDAMFIVPAYRREKSARPQGARALNQDV</sequence>
<dbReference type="GeneID" id="77259755"/>
<dbReference type="RefSeq" id="WP_043219473.1">
    <property type="nucleotide sequence ID" value="NZ_CP007511.1"/>
</dbReference>
<evidence type="ECO:0000256" key="1">
    <source>
        <dbReference type="ARBA" id="ARBA00022676"/>
    </source>
</evidence>
<evidence type="ECO:0000313" key="4">
    <source>
        <dbReference type="EMBL" id="SDM33740.1"/>
    </source>
</evidence>
<organism evidence="3 5">
    <name type="scientific">Stutzerimonas balearica DSM 6083</name>
    <dbReference type="NCBI Taxonomy" id="1123016"/>
    <lineage>
        <taxon>Bacteria</taxon>
        <taxon>Pseudomonadati</taxon>
        <taxon>Pseudomonadota</taxon>
        <taxon>Gammaproteobacteria</taxon>
        <taxon>Pseudomonadales</taxon>
        <taxon>Pseudomonadaceae</taxon>
        <taxon>Stutzerimonas</taxon>
    </lineage>
</organism>
<reference evidence="5" key="1">
    <citation type="submission" date="2014-03" db="EMBL/GenBank/DDBJ databases">
        <title>Complete genome of Pseudomonas balearica DSM 6083T, a sewage water isolate from an enrichment with 2-methylnaphthalene.</title>
        <authorList>
            <person name="Salva-Serra F."/>
            <person name="Jaen-Luchoro D."/>
            <person name="Busquets A."/>
            <person name="Pena A."/>
            <person name="Gomila M."/>
            <person name="Bosch R."/>
            <person name="Nogales B."/>
            <person name="Garcia-Valdes E."/>
            <person name="Lalucat J."/>
            <person name="Bennasar A."/>
        </authorList>
    </citation>
    <scope>NUCLEOTIDE SEQUENCE [LARGE SCALE GENOMIC DNA]</scope>
    <source>
        <strain evidence="5">DSM 6083</strain>
    </source>
</reference>
<dbReference type="NCBIfam" id="TIGR00696">
    <property type="entry name" value="wecG_tagA_cpsF"/>
    <property type="match status" value="1"/>
</dbReference>
<dbReference type="EMBL" id="FNHO01000004">
    <property type="protein sequence ID" value="SDM33740.1"/>
    <property type="molecule type" value="Genomic_DNA"/>
</dbReference>
<evidence type="ECO:0000313" key="3">
    <source>
        <dbReference type="EMBL" id="AJE14892.1"/>
    </source>
</evidence>
<dbReference type="Proteomes" id="UP000182276">
    <property type="component" value="Unassembled WGS sequence"/>
</dbReference>
<protein>
    <submittedName>
        <fullName evidence="3">N-acetyl-mannosamine transferase</fullName>
    </submittedName>
    <submittedName>
        <fullName evidence="4">Polymer biosynthesis protein, WecB/TagA/CpsF family</fullName>
    </submittedName>
</protein>
<name>A0A8D3Y0P2_9GAMM</name>
<evidence type="ECO:0000313" key="6">
    <source>
        <dbReference type="Proteomes" id="UP000182276"/>
    </source>
</evidence>
<dbReference type="Pfam" id="PF03808">
    <property type="entry name" value="Glyco_tran_WecG"/>
    <property type="match status" value="1"/>
</dbReference>
<dbReference type="Proteomes" id="UP000031271">
    <property type="component" value="Chromosome"/>
</dbReference>
<keyword evidence="1" id="KW-0328">Glycosyltransferase</keyword>
<dbReference type="GO" id="GO:0016758">
    <property type="term" value="F:hexosyltransferase activity"/>
    <property type="evidence" value="ECO:0007669"/>
    <property type="project" value="TreeGrafter"/>
</dbReference>
<evidence type="ECO:0000256" key="2">
    <source>
        <dbReference type="ARBA" id="ARBA00022679"/>
    </source>
</evidence>
<dbReference type="InterPro" id="IPR004629">
    <property type="entry name" value="WecG_TagA_CpsF"/>
</dbReference>
<dbReference type="KEGG" id="pbm:CL52_07470"/>
<dbReference type="CDD" id="cd06533">
    <property type="entry name" value="Glyco_transf_WecG_TagA"/>
    <property type="match status" value="1"/>
</dbReference>
<proteinExistence type="predicted"/>
<dbReference type="EMBL" id="CP007511">
    <property type="protein sequence ID" value="AJE14892.1"/>
    <property type="molecule type" value="Genomic_DNA"/>
</dbReference>